<dbReference type="InterPro" id="IPR017907">
    <property type="entry name" value="Znf_RING_CS"/>
</dbReference>
<dbReference type="SUPFAM" id="SSF57850">
    <property type="entry name" value="RING/U-box"/>
    <property type="match status" value="1"/>
</dbReference>
<sequence length="456" mass="51527">MEEAVTCIVCLKVYQQGTRDPLVLPCGHTFCRVCISAVQSTSRGSLICPTCRRDAGTLDISQLPICYPLVGLSSNCSDIKVSVTESAGLVLYRCVHRQEFSFNMCRQFGSCRNHEEEQRYWCQECELPLCSLCLYTDHQHGHLVLPTKTFIEDKMQWLNEQLTQMSGEVAQGREEIYYLHEDLTNKIKEVVNLEEKVQLLSSDVEDAGCVEDILACEKKMKTLNEDNEMWLPNKQEYIEKRMKDMKLADVKRVESVADSDKYSARHMRIDSREGRLLLHSTAHPADGHVSIKMPSEVFLELGVGAICLGRIYIRLQCHLRRAQQFLALCMGTMGPSYVGSCFSHVAYPDRPKETLCCKEYWTVRDGPGSRELLTDLEWGDEHTEEPCTGLLIPLSRFVDQHGFGICTRGKLGATFHCPFGKVVDGMEVVRAAVEHNPVTEVTITHCGLVLPDMTFG</sequence>
<dbReference type="EMBL" id="JACEEZ010017359">
    <property type="protein sequence ID" value="KAG0717609.1"/>
    <property type="molecule type" value="Genomic_DNA"/>
</dbReference>
<dbReference type="GO" id="GO:0008270">
    <property type="term" value="F:zinc ion binding"/>
    <property type="evidence" value="ECO:0007669"/>
    <property type="project" value="UniProtKB-KW"/>
</dbReference>
<dbReference type="AlphaFoldDB" id="A0A8J4Y7C5"/>
<dbReference type="PROSITE" id="PS50089">
    <property type="entry name" value="ZF_RING_2"/>
    <property type="match status" value="1"/>
</dbReference>
<keyword evidence="3" id="KW-0862">Zinc</keyword>
<evidence type="ECO:0000256" key="4">
    <source>
        <dbReference type="PROSITE-ProRule" id="PRU00024"/>
    </source>
</evidence>
<feature type="domain" description="B box-type" evidence="6">
    <location>
        <begin position="106"/>
        <end position="147"/>
    </location>
</feature>
<dbReference type="Pfam" id="PF00643">
    <property type="entry name" value="zf-B_box"/>
    <property type="match status" value="1"/>
</dbReference>
<dbReference type="InterPro" id="IPR027370">
    <property type="entry name" value="Znf-RING_euk"/>
</dbReference>
<keyword evidence="2 4" id="KW-0863">Zinc-finger</keyword>
<evidence type="ECO:0000259" key="5">
    <source>
        <dbReference type="PROSITE" id="PS50089"/>
    </source>
</evidence>
<evidence type="ECO:0000313" key="8">
    <source>
        <dbReference type="Proteomes" id="UP000770661"/>
    </source>
</evidence>
<reference evidence="7" key="1">
    <citation type="submission" date="2020-07" db="EMBL/GenBank/DDBJ databases">
        <title>The High-quality genome of the commercially important snow crab, Chionoecetes opilio.</title>
        <authorList>
            <person name="Jeong J.-H."/>
            <person name="Ryu S."/>
        </authorList>
    </citation>
    <scope>NUCLEOTIDE SEQUENCE</scope>
    <source>
        <strain evidence="7">MADBK_172401_WGS</strain>
        <tissue evidence="7">Digestive gland</tissue>
    </source>
</reference>
<feature type="domain" description="RING-type" evidence="5">
    <location>
        <begin position="7"/>
        <end position="52"/>
    </location>
</feature>
<dbReference type="OrthoDB" id="6342361at2759"/>
<evidence type="ECO:0000259" key="6">
    <source>
        <dbReference type="PROSITE" id="PS50119"/>
    </source>
</evidence>
<dbReference type="Gene3D" id="3.30.40.10">
    <property type="entry name" value="Zinc/RING finger domain, C3HC4 (zinc finger)"/>
    <property type="match status" value="1"/>
</dbReference>
<evidence type="ECO:0000256" key="3">
    <source>
        <dbReference type="ARBA" id="ARBA00022833"/>
    </source>
</evidence>
<dbReference type="SMART" id="SM00184">
    <property type="entry name" value="RING"/>
    <property type="match status" value="1"/>
</dbReference>
<dbReference type="InterPro" id="IPR000315">
    <property type="entry name" value="Znf_B-box"/>
</dbReference>
<dbReference type="Gene3D" id="2.40.100.10">
    <property type="entry name" value="Cyclophilin-like"/>
    <property type="match status" value="1"/>
</dbReference>
<dbReference type="InterPro" id="IPR029000">
    <property type="entry name" value="Cyclophilin-like_dom_sf"/>
</dbReference>
<evidence type="ECO:0000313" key="7">
    <source>
        <dbReference type="EMBL" id="KAG0717609.1"/>
    </source>
</evidence>
<dbReference type="PROSITE" id="PS00518">
    <property type="entry name" value="ZF_RING_1"/>
    <property type="match status" value="1"/>
</dbReference>
<comment type="caution">
    <text evidence="7">The sequence shown here is derived from an EMBL/GenBank/DDBJ whole genome shotgun (WGS) entry which is preliminary data.</text>
</comment>
<protein>
    <submittedName>
        <fullName evidence="7">E3 ubiquitin-protein ligase TRIM32</fullName>
    </submittedName>
</protein>
<dbReference type="InterPro" id="IPR013083">
    <property type="entry name" value="Znf_RING/FYVE/PHD"/>
</dbReference>
<dbReference type="InterPro" id="IPR050143">
    <property type="entry name" value="TRIM/RBCC"/>
</dbReference>
<evidence type="ECO:0000256" key="2">
    <source>
        <dbReference type="ARBA" id="ARBA00022771"/>
    </source>
</evidence>
<dbReference type="Pfam" id="PF13445">
    <property type="entry name" value="zf-RING_UBOX"/>
    <property type="match status" value="1"/>
</dbReference>
<dbReference type="PROSITE" id="PS50119">
    <property type="entry name" value="ZF_BBOX"/>
    <property type="match status" value="1"/>
</dbReference>
<dbReference type="PANTHER" id="PTHR24103">
    <property type="entry name" value="E3 UBIQUITIN-PROTEIN LIGASE TRIM"/>
    <property type="match status" value="1"/>
</dbReference>
<dbReference type="Gene3D" id="3.30.160.60">
    <property type="entry name" value="Classic Zinc Finger"/>
    <property type="match status" value="1"/>
</dbReference>
<dbReference type="Proteomes" id="UP000770661">
    <property type="component" value="Unassembled WGS sequence"/>
</dbReference>
<dbReference type="SUPFAM" id="SSF50891">
    <property type="entry name" value="Cyclophilin-like"/>
    <property type="match status" value="1"/>
</dbReference>
<name>A0A8J4Y7C5_CHIOP</name>
<dbReference type="SUPFAM" id="SSF57845">
    <property type="entry name" value="B-box zinc-binding domain"/>
    <property type="match status" value="1"/>
</dbReference>
<keyword evidence="1" id="KW-0479">Metal-binding</keyword>
<keyword evidence="8" id="KW-1185">Reference proteome</keyword>
<accession>A0A8J4Y7C5</accession>
<organism evidence="7 8">
    <name type="scientific">Chionoecetes opilio</name>
    <name type="common">Atlantic snow crab</name>
    <name type="synonym">Cancer opilio</name>
    <dbReference type="NCBI Taxonomy" id="41210"/>
    <lineage>
        <taxon>Eukaryota</taxon>
        <taxon>Metazoa</taxon>
        <taxon>Ecdysozoa</taxon>
        <taxon>Arthropoda</taxon>
        <taxon>Crustacea</taxon>
        <taxon>Multicrustacea</taxon>
        <taxon>Malacostraca</taxon>
        <taxon>Eumalacostraca</taxon>
        <taxon>Eucarida</taxon>
        <taxon>Decapoda</taxon>
        <taxon>Pleocyemata</taxon>
        <taxon>Brachyura</taxon>
        <taxon>Eubrachyura</taxon>
        <taxon>Majoidea</taxon>
        <taxon>Majidae</taxon>
        <taxon>Chionoecetes</taxon>
    </lineage>
</organism>
<gene>
    <name evidence="7" type="primary">TRIM32</name>
    <name evidence="7" type="ORF">GWK47_007999</name>
</gene>
<evidence type="ECO:0000256" key="1">
    <source>
        <dbReference type="ARBA" id="ARBA00022723"/>
    </source>
</evidence>
<proteinExistence type="predicted"/>
<dbReference type="InterPro" id="IPR001841">
    <property type="entry name" value="Znf_RING"/>
</dbReference>